<keyword evidence="1" id="KW-0175">Coiled coil</keyword>
<evidence type="ECO:0000313" key="2">
    <source>
        <dbReference type="EMBL" id="KIL29978.1"/>
    </source>
</evidence>
<evidence type="ECO:0000313" key="3">
    <source>
        <dbReference type="Proteomes" id="UP000031970"/>
    </source>
</evidence>
<name>A0ABD3ZP29_BACIU</name>
<proteinExistence type="predicted"/>
<reference evidence="2 3" key="1">
    <citation type="submission" date="2014-11" db="EMBL/GenBank/DDBJ databases">
        <title>Draft Genome Sequences of Nine Bacillus subtilis Strains that Form Spores with High Heat-Resistance.</title>
        <authorList>
            <person name="Krawcyk A.O."/>
            <person name="Berendsen E.M."/>
            <person name="de Jong A."/>
            <person name="Holsappel S."/>
            <person name="Eijlander R.T."/>
            <person name="Wells-Bennik M."/>
            <person name="Kuipers O.P."/>
        </authorList>
    </citation>
    <scope>NUCLEOTIDE SEQUENCE [LARGE SCALE GENOMIC DNA]</scope>
    <source>
        <strain evidence="2 3">B4067</strain>
    </source>
</reference>
<dbReference type="AlphaFoldDB" id="A0ABD3ZP29"/>
<sequence>MGYAKGGTSPGRGGSKWAILNERGFDETTITTDPTYRERNIGLWARVGRELGVLPSLQQGMISKALVLLQKASMATADKAPQTNVNVDMSRVVENQEKQISMMSQQIDALQQNIQLLQQLVLKDNHTYIDGTRVDQTSADRYNKKRYRNGGKPAW</sequence>
<evidence type="ECO:0000256" key="1">
    <source>
        <dbReference type="SAM" id="Coils"/>
    </source>
</evidence>
<comment type="caution">
    <text evidence="2">The sequence shown here is derived from an EMBL/GenBank/DDBJ whole genome shotgun (WGS) entry which is preliminary data.</text>
</comment>
<accession>A0ABD3ZP29</accession>
<organism evidence="2 3">
    <name type="scientific">Bacillus subtilis subsp. subtilis</name>
    <dbReference type="NCBI Taxonomy" id="135461"/>
    <lineage>
        <taxon>Bacteria</taxon>
        <taxon>Bacillati</taxon>
        <taxon>Bacillota</taxon>
        <taxon>Bacilli</taxon>
        <taxon>Bacillales</taxon>
        <taxon>Bacillaceae</taxon>
        <taxon>Bacillus</taxon>
    </lineage>
</organism>
<dbReference type="EMBL" id="JSXS01000140">
    <property type="protein sequence ID" value="KIL29978.1"/>
    <property type="molecule type" value="Genomic_DNA"/>
</dbReference>
<feature type="coiled-coil region" evidence="1">
    <location>
        <begin position="93"/>
        <end position="120"/>
    </location>
</feature>
<dbReference type="Proteomes" id="UP000031970">
    <property type="component" value="Unassembled WGS sequence"/>
</dbReference>
<gene>
    <name evidence="2" type="ORF">B4067_4830</name>
</gene>
<protein>
    <submittedName>
        <fullName evidence="2">Uncharacterized protein</fullName>
    </submittedName>
</protein>